<gene>
    <name evidence="1" type="ORF">SAMN05660284_02555</name>
</gene>
<reference evidence="2" key="1">
    <citation type="submission" date="2016-10" db="EMBL/GenBank/DDBJ databases">
        <authorList>
            <person name="Varghese N."/>
            <person name="Submissions S."/>
        </authorList>
    </citation>
    <scope>NUCLEOTIDE SEQUENCE [LARGE SCALE GENOMIC DNA]</scope>
    <source>
        <strain evidence="2">DSM 6150</strain>
    </source>
</reference>
<dbReference type="EMBL" id="FOVE01000022">
    <property type="protein sequence ID" value="SFN93210.1"/>
    <property type="molecule type" value="Genomic_DNA"/>
</dbReference>
<name>A0A1I5D1T9_9NEIS</name>
<dbReference type="STRING" id="83765.SAMN05660284_02555"/>
<dbReference type="AlphaFoldDB" id="A0A1I5D1T9"/>
<organism evidence="1 2">
    <name type="scientific">Formivibrio citricus</name>
    <dbReference type="NCBI Taxonomy" id="83765"/>
    <lineage>
        <taxon>Bacteria</taxon>
        <taxon>Pseudomonadati</taxon>
        <taxon>Pseudomonadota</taxon>
        <taxon>Betaproteobacteria</taxon>
        <taxon>Neisseriales</taxon>
        <taxon>Chitinibacteraceae</taxon>
        <taxon>Formivibrio</taxon>
    </lineage>
</organism>
<dbReference type="OrthoDB" id="8588195at2"/>
<evidence type="ECO:0000313" key="2">
    <source>
        <dbReference type="Proteomes" id="UP000242869"/>
    </source>
</evidence>
<protein>
    <submittedName>
        <fullName evidence="1">Uncharacterized protein</fullName>
    </submittedName>
</protein>
<proteinExistence type="predicted"/>
<dbReference type="Proteomes" id="UP000242869">
    <property type="component" value="Unassembled WGS sequence"/>
</dbReference>
<dbReference type="RefSeq" id="WP_091197342.1">
    <property type="nucleotide sequence ID" value="NZ_FOVE01000022.1"/>
</dbReference>
<sequence>MPRSIQQLKHREISLANHSCAQVIEAARRLEKMPGVSAQAVPEQCRLAVHYWVDEYMLADLELALACSGFQLDDSSQAKAQRGEILHDEEAEREQLDIPLRPSCKSCGVFARRFASRKDDLGSLPFLQ</sequence>
<evidence type="ECO:0000313" key="1">
    <source>
        <dbReference type="EMBL" id="SFN93210.1"/>
    </source>
</evidence>
<keyword evidence="2" id="KW-1185">Reference proteome</keyword>
<accession>A0A1I5D1T9</accession>